<dbReference type="EMBL" id="OP722919">
    <property type="protein sequence ID" value="WMB96343.1"/>
    <property type="molecule type" value="Viral_cRNA"/>
</dbReference>
<sequence>MARVFLPPTYKGQDGALTLLNEEQFWREADFAWAYEAWHDADCSKPDLTAQGIAFARRKPMCWARTHREILTQVKRLYGTRPILHDFDGRMYLWEKFSSGAYRLSPSKSLMKASVAAYDMSLYGIVGSFGSGPLAVNSLKGMDLYKRLEGWRRGASGIVDLADALRLSSVSPSALEHFAACISGSAIADINQLSLVGSSLGKTSGATDLIYAGPWVYIVFDDVICILGSSSRAQLADCIWTAAMWAVLPDMCGCGPDIGPECVDFVCECVRVGLMTGRSVEPIAKHMKTCYSAALCRLGRSGMSQEEKNLSVQQELALLEDAKDTLPWSRSFNDVLSRYNVELALNWGTAWNMLPAPDCDPKALNDAIKAKYNAPRNYDRKAWDSFCAYSASALTSHWVFEHRDTLDISQIRTNTGEILADYSWAQECLDGKLTYAEPSDRVWAVGFIPWSNTIETWHLSADDATHVYADMSMYSERDCVLDKELEYVMRNGSILSGKYTTQEVRSSWREGRAPGDRVLYGAAKSENTKFGEKVRETMSADDVLRAILSEVDENMSKIAKVADGVAMRSGRPGLEKMINKVASQSHSLLLSLDVSGWSPNMVREGEMQFIDTLMSMFDIPEKQRVSTVFTGINVVIRRLGFFDSWVAENGSIQGFFGTSDTILHTMLAQWALNNLKHEGVFAKGVKINKVALIDDIAISLTLSGKQDDLDIKWLLGRLKDTYFLLGFETDLTKTIASEHACNFLNRVYYKGREVLTYGKISAKADRQWESSWVSFHDEVDSIVSSFSGAIDRGMPSHIGYILICTRILHRADMVLNGSLDISAELLAWGAWLPRSAGGWGVPSLLSIVTKCSEDSFSSGLSVLSVIHRQMSSANMSLANALKEMLEGLADAPIVEKSQWGMLQCPTAVPLVEEKTPRSCVASRVWDALSRITMSPLIRSMIQCTQSETYRSNICSVFMSQPHPAELITEMMSSLPHAVMGAMVDKLIDGNMAARWIPRRKKMAMRMEFRRLNKLCINRYRKALDNTAKGSFVYTDSTTLCSYMRSRMADTIGLHVTGLDKPAVVDIMAQVPEEEQSLASVFTIGYDGNIHPKASVIRSTLSPAPIVFMTESTRESSHLSRAFRKAARITAVLERSGFECNHVRALFEVSWFGERVALLWPSCQSAVGNLSRLAAVNAHKTFSSFMAPNIVSGISVSLSRLLRTYEDLPLSLPYMEIYHTLRSTMAIDLEMGVDHSMAFARHYSIRASAHVLRPEVPECVAPDVDIKVIPGTVRLSDVASVLPLLGAPTPSPMEVQIEDFKEIVGTVSRELNARDRLRLAQPGAAMIAVSAAARPDDWERALSATVHGVADVPQRATGEVSASKRIAGWLSFVVEKSKRDGTLSDLLWDCSLVDDIAVMQFACEHLHEHRASIMAYEGMTSHERSIADAFTSGAINRFRVALRSIYCMLRDGDGCDRFATRAYYAKKSADYNVKYTEAAGKGATGDAMFWSVLKNAYLSLSQSPRVNLEVIYVIADTAPRSAWITYAHRQTNRRPASQDLLNFVTSSPSHIDSMTVVSNWIDRILQPVPPSLASPAIKAALVRATRQFLKYSIADWGRADVADAQLELERDAMEAAAAREEGDFNFAPVADDGLLDFSAFAGTNEAFEAIFGAGAAQTDEEYLAELLGREGGEDDSAADV</sequence>
<organism evidence="1">
    <name type="scientific">Leptomonas pyrrhocoris qin-like virus</name>
    <dbReference type="NCBI Taxonomy" id="3070844"/>
    <lineage>
        <taxon>Viruses</taxon>
        <taxon>Riboviria</taxon>
        <taxon>Orthornavirae</taxon>
        <taxon>Negarnaviricota</taxon>
        <taxon>Haploviricotina</taxon>
        <taxon>Chunqiuviricetes</taxon>
        <taxon>Muvirales</taxon>
        <taxon>Qinviridae</taxon>
    </lineage>
</organism>
<reference evidence="1" key="1">
    <citation type="submission" date="2022-10" db="EMBL/GenBank/DDBJ databases">
        <title>Divergent RNA viruses in the cosmopolitan monoxenous trypanosomatid Leptomonas pyrrhocoris.</title>
        <authorList>
            <person name="Grybchuk D."/>
            <person name="Macedo D.H."/>
            <person name="Kostygov A."/>
            <person name="Votypka J."/>
            <person name="Sevcik J."/>
            <person name="Yurchenko V."/>
        </authorList>
    </citation>
    <scope>NUCLEOTIDE SEQUENCE</scope>
    <source>
        <strain evidence="1">QinUA-Zp02</strain>
    </source>
</reference>
<proteinExistence type="predicted"/>
<accession>A0AA50KJB6</accession>
<protein>
    <submittedName>
        <fullName evidence="1">RNA-dependent RNA polymerase</fullName>
    </submittedName>
</protein>
<keyword evidence="1" id="KW-0548">Nucleotidyltransferase</keyword>
<evidence type="ECO:0000313" key="1">
    <source>
        <dbReference type="EMBL" id="WMB96343.1"/>
    </source>
</evidence>
<name>A0AA50KJB6_9VIRU</name>
<keyword evidence="1" id="KW-0808">Transferase</keyword>
<dbReference type="GO" id="GO:0003968">
    <property type="term" value="F:RNA-directed RNA polymerase activity"/>
    <property type="evidence" value="ECO:0007669"/>
    <property type="project" value="UniProtKB-KW"/>
</dbReference>
<keyword evidence="1" id="KW-0696">RNA-directed RNA polymerase</keyword>